<feature type="transmembrane region" description="Helical" evidence="9">
    <location>
        <begin position="486"/>
        <end position="504"/>
    </location>
</feature>
<dbReference type="InterPro" id="IPR036259">
    <property type="entry name" value="MFS_trans_sf"/>
</dbReference>
<organism evidence="11 12">
    <name type="scientific">Chitiniphilus eburneus</name>
    <dbReference type="NCBI Taxonomy" id="2571148"/>
    <lineage>
        <taxon>Bacteria</taxon>
        <taxon>Pseudomonadati</taxon>
        <taxon>Pseudomonadota</taxon>
        <taxon>Betaproteobacteria</taxon>
        <taxon>Neisseriales</taxon>
        <taxon>Chitinibacteraceae</taxon>
        <taxon>Chitiniphilus</taxon>
    </lineage>
</organism>
<dbReference type="GO" id="GO:0022857">
    <property type="term" value="F:transmembrane transporter activity"/>
    <property type="evidence" value="ECO:0007669"/>
    <property type="project" value="InterPro"/>
</dbReference>
<evidence type="ECO:0000313" key="12">
    <source>
        <dbReference type="Proteomes" id="UP000310016"/>
    </source>
</evidence>
<dbReference type="Proteomes" id="UP000310016">
    <property type="component" value="Unassembled WGS sequence"/>
</dbReference>
<dbReference type="GO" id="GO:1990961">
    <property type="term" value="P:xenobiotic detoxification by transmembrane export across the plasma membrane"/>
    <property type="evidence" value="ECO:0007669"/>
    <property type="project" value="UniProtKB-ARBA"/>
</dbReference>
<dbReference type="PANTHER" id="PTHR42718:SF9">
    <property type="entry name" value="MAJOR FACILITATOR SUPERFAMILY MULTIDRUG TRANSPORTER MFSC"/>
    <property type="match status" value="1"/>
</dbReference>
<evidence type="ECO:0000256" key="8">
    <source>
        <dbReference type="ARBA" id="ARBA00023136"/>
    </source>
</evidence>
<proteinExistence type="inferred from homology"/>
<dbReference type="InterPro" id="IPR004638">
    <property type="entry name" value="EmrB-like"/>
</dbReference>
<dbReference type="GO" id="GO:0005886">
    <property type="term" value="C:plasma membrane"/>
    <property type="evidence" value="ECO:0007669"/>
    <property type="project" value="UniProtKB-SubCell"/>
</dbReference>
<dbReference type="CDD" id="cd17503">
    <property type="entry name" value="MFS_LmrB_MDR_like"/>
    <property type="match status" value="1"/>
</dbReference>
<comment type="caution">
    <text evidence="11">The sequence shown here is derived from an EMBL/GenBank/DDBJ whole genome shotgun (WGS) entry which is preliminary data.</text>
</comment>
<evidence type="ECO:0000256" key="9">
    <source>
        <dbReference type="SAM" id="Phobius"/>
    </source>
</evidence>
<evidence type="ECO:0000256" key="1">
    <source>
        <dbReference type="ARBA" id="ARBA00004429"/>
    </source>
</evidence>
<feature type="transmembrane region" description="Helical" evidence="9">
    <location>
        <begin position="19"/>
        <end position="40"/>
    </location>
</feature>
<dbReference type="GO" id="GO:0015721">
    <property type="term" value="P:bile acid and bile salt transport"/>
    <property type="evidence" value="ECO:0007669"/>
    <property type="project" value="UniProtKB-ARBA"/>
</dbReference>
<feature type="transmembrane region" description="Helical" evidence="9">
    <location>
        <begin position="308"/>
        <end position="331"/>
    </location>
</feature>
<evidence type="ECO:0000313" key="11">
    <source>
        <dbReference type="EMBL" id="TJZ70110.1"/>
    </source>
</evidence>
<accession>A0A4U0PQ74</accession>
<reference evidence="11 12" key="1">
    <citation type="submission" date="2019-04" db="EMBL/GenBank/DDBJ databases">
        <title>Chitiniphilus eburnea sp. nov., a novel chitinolytic bacterium isolated from aquaculture sludge.</title>
        <authorList>
            <person name="Sheng M."/>
        </authorList>
    </citation>
    <scope>NUCLEOTIDE SEQUENCE [LARGE SCALE GENOMIC DNA]</scope>
    <source>
        <strain evidence="11 12">HX-2-15</strain>
    </source>
</reference>
<keyword evidence="3" id="KW-0813">Transport</keyword>
<dbReference type="PROSITE" id="PS50850">
    <property type="entry name" value="MFS"/>
    <property type="match status" value="1"/>
</dbReference>
<evidence type="ECO:0000256" key="2">
    <source>
        <dbReference type="ARBA" id="ARBA00008537"/>
    </source>
</evidence>
<comment type="similarity">
    <text evidence="2">Belongs to the major facilitator superfamily. EmrB family.</text>
</comment>
<dbReference type="PANTHER" id="PTHR42718">
    <property type="entry name" value="MAJOR FACILITATOR SUPERFAMILY MULTIDRUG TRANSPORTER MFSC"/>
    <property type="match status" value="1"/>
</dbReference>
<comment type="subcellular location">
    <subcellularLocation>
        <location evidence="1">Cell inner membrane</location>
        <topology evidence="1">Multi-pass membrane protein</topology>
    </subcellularLocation>
</comment>
<feature type="transmembrane region" description="Helical" evidence="9">
    <location>
        <begin position="409"/>
        <end position="427"/>
    </location>
</feature>
<sequence>MSQTAAAAAPSPPIHGTKLALLTFAVASATFMEVLDTTIVNVSVPHIAGDLAVAATQGTWAISSYGLAAAIAVPLTGWLARRFGEVRMFTLSVILFTLMSILCGFANSLPMLVFFRFMQGLVSGPMVPLSQTLLLANYPPEKKGLALALWAMTVIVAPIFGPMLGGWLTDNYSWPWIFYINVPVGVMAAFMAWGILKDRETPTARVPIDYTGLVLLFVGVGSLQLMLDNGNDMDWFNSGFILTLGLIAVVTLSFLIVWELTDEHPIVDLSLFKSRNFLVGVVALSLGVFCFFGSTVLFPLWLQTVMGYTATWSGLATAPVGVLAFILSPLIGKNIQRLDLRMISSFAFMIFAATMFWFSSFTLETAFGQVILPRILQGIGVACFFVPVNQIVLSGLPQTRLAAASGLSNFFRTISGSFATAISVFVWDHRAAFHHARLTEHITATDPATQDYVSRLQALGLPQNAAYGQIEQVINQQAFQIATSEVFHALALIFVALVFIVWFAKPPFGTTGGRGGGH</sequence>
<evidence type="ECO:0000256" key="6">
    <source>
        <dbReference type="ARBA" id="ARBA00022692"/>
    </source>
</evidence>
<protein>
    <submittedName>
        <fullName evidence="11">DHA2 family efflux MFS transporter permease subunit</fullName>
    </submittedName>
</protein>
<evidence type="ECO:0000259" key="10">
    <source>
        <dbReference type="PROSITE" id="PS50850"/>
    </source>
</evidence>
<keyword evidence="4" id="KW-1003">Cell membrane</keyword>
<evidence type="ECO:0000256" key="7">
    <source>
        <dbReference type="ARBA" id="ARBA00022989"/>
    </source>
</evidence>
<keyword evidence="6 9" id="KW-0812">Transmembrane</keyword>
<evidence type="ECO:0000256" key="4">
    <source>
        <dbReference type="ARBA" id="ARBA00022475"/>
    </source>
</evidence>
<feature type="transmembrane region" description="Helical" evidence="9">
    <location>
        <begin position="208"/>
        <end position="227"/>
    </location>
</feature>
<feature type="transmembrane region" description="Helical" evidence="9">
    <location>
        <begin position="239"/>
        <end position="258"/>
    </location>
</feature>
<keyword evidence="7 9" id="KW-1133">Transmembrane helix</keyword>
<feature type="transmembrane region" description="Helical" evidence="9">
    <location>
        <begin position="278"/>
        <end position="302"/>
    </location>
</feature>
<feature type="transmembrane region" description="Helical" evidence="9">
    <location>
        <begin position="375"/>
        <end position="397"/>
    </location>
</feature>
<dbReference type="EMBL" id="SUMF01000019">
    <property type="protein sequence ID" value="TJZ70110.1"/>
    <property type="molecule type" value="Genomic_DNA"/>
</dbReference>
<gene>
    <name evidence="11" type="ORF">FAZ21_14560</name>
</gene>
<dbReference type="NCBIfam" id="TIGR00711">
    <property type="entry name" value="efflux_EmrB"/>
    <property type="match status" value="1"/>
</dbReference>
<dbReference type="InterPro" id="IPR011701">
    <property type="entry name" value="MFS"/>
</dbReference>
<dbReference type="InterPro" id="IPR020846">
    <property type="entry name" value="MFS_dom"/>
</dbReference>
<keyword evidence="5" id="KW-0997">Cell inner membrane</keyword>
<feature type="transmembrane region" description="Helical" evidence="9">
    <location>
        <begin position="343"/>
        <end position="363"/>
    </location>
</feature>
<dbReference type="RefSeq" id="WP_136774172.1">
    <property type="nucleotide sequence ID" value="NZ_CP156074.1"/>
</dbReference>
<feature type="transmembrane region" description="Helical" evidence="9">
    <location>
        <begin position="60"/>
        <end position="80"/>
    </location>
</feature>
<name>A0A4U0PQ74_9NEIS</name>
<feature type="transmembrane region" description="Helical" evidence="9">
    <location>
        <begin position="92"/>
        <end position="115"/>
    </location>
</feature>
<feature type="transmembrane region" description="Helical" evidence="9">
    <location>
        <begin position="176"/>
        <end position="196"/>
    </location>
</feature>
<dbReference type="PRINTS" id="PR01036">
    <property type="entry name" value="TCRTETB"/>
</dbReference>
<feature type="domain" description="Major facilitator superfamily (MFS) profile" evidence="10">
    <location>
        <begin position="22"/>
        <end position="509"/>
    </location>
</feature>
<dbReference type="Gene3D" id="1.20.1250.20">
    <property type="entry name" value="MFS general substrate transporter like domains"/>
    <property type="match status" value="1"/>
</dbReference>
<keyword evidence="12" id="KW-1185">Reference proteome</keyword>
<dbReference type="OrthoDB" id="9807274at2"/>
<feature type="transmembrane region" description="Helical" evidence="9">
    <location>
        <begin position="145"/>
        <end position="164"/>
    </location>
</feature>
<dbReference type="SUPFAM" id="SSF103473">
    <property type="entry name" value="MFS general substrate transporter"/>
    <property type="match status" value="1"/>
</dbReference>
<dbReference type="AlphaFoldDB" id="A0A4U0PQ74"/>
<dbReference type="FunFam" id="1.20.1720.10:FF:000002">
    <property type="entry name" value="Multidrug resistance protein B"/>
    <property type="match status" value="1"/>
</dbReference>
<dbReference type="Gene3D" id="1.20.1720.10">
    <property type="entry name" value="Multidrug resistance protein D"/>
    <property type="match status" value="1"/>
</dbReference>
<dbReference type="Pfam" id="PF07690">
    <property type="entry name" value="MFS_1"/>
    <property type="match status" value="1"/>
</dbReference>
<keyword evidence="8 9" id="KW-0472">Membrane</keyword>
<evidence type="ECO:0000256" key="3">
    <source>
        <dbReference type="ARBA" id="ARBA00022448"/>
    </source>
</evidence>
<evidence type="ECO:0000256" key="5">
    <source>
        <dbReference type="ARBA" id="ARBA00022519"/>
    </source>
</evidence>